<accession>A0ABY8FFX5</accession>
<dbReference type="PANTHER" id="PTHR43792">
    <property type="entry name" value="GNAT FAMILY, PUTATIVE (AFU_ORTHOLOGUE AFUA_3G00765)-RELATED-RELATED"/>
    <property type="match status" value="1"/>
</dbReference>
<dbReference type="Proteomes" id="UP001321526">
    <property type="component" value="Chromosome"/>
</dbReference>
<evidence type="ECO:0000313" key="2">
    <source>
        <dbReference type="EMBL" id="WFF41557.1"/>
    </source>
</evidence>
<gene>
    <name evidence="2" type="ORF">EVC62_08615</name>
</gene>
<organism evidence="2 3">
    <name type="scientific">Salinicola endophyticus</name>
    <dbReference type="NCBI Taxonomy" id="1949083"/>
    <lineage>
        <taxon>Bacteria</taxon>
        <taxon>Pseudomonadati</taxon>
        <taxon>Pseudomonadota</taxon>
        <taxon>Gammaproteobacteria</taxon>
        <taxon>Oceanospirillales</taxon>
        <taxon>Halomonadaceae</taxon>
        <taxon>Salinicola</taxon>
    </lineage>
</organism>
<dbReference type="Gene3D" id="3.40.630.30">
    <property type="match status" value="1"/>
</dbReference>
<reference evidence="2 3" key="1">
    <citation type="submission" date="2019-01" db="EMBL/GenBank/DDBJ databases">
        <title>Genome sequence of Salinicola endophyticus REST5.</title>
        <authorList>
            <person name="Nascimento F.X."/>
        </authorList>
    </citation>
    <scope>NUCLEOTIDE SEQUENCE [LARGE SCALE GENOMIC DNA]</scope>
    <source>
        <strain evidence="2 3">REST5</strain>
    </source>
</reference>
<keyword evidence="3" id="KW-1185">Reference proteome</keyword>
<name>A0ABY8FFX5_9GAMM</name>
<dbReference type="InterPro" id="IPR051531">
    <property type="entry name" value="N-acetyltransferase"/>
</dbReference>
<proteinExistence type="predicted"/>
<evidence type="ECO:0000259" key="1">
    <source>
        <dbReference type="PROSITE" id="PS51186"/>
    </source>
</evidence>
<dbReference type="SUPFAM" id="SSF55729">
    <property type="entry name" value="Acyl-CoA N-acyltransferases (Nat)"/>
    <property type="match status" value="1"/>
</dbReference>
<dbReference type="InterPro" id="IPR000182">
    <property type="entry name" value="GNAT_dom"/>
</dbReference>
<dbReference type="EMBL" id="CP035631">
    <property type="protein sequence ID" value="WFF41557.1"/>
    <property type="molecule type" value="Genomic_DNA"/>
</dbReference>
<dbReference type="PROSITE" id="PS51186">
    <property type="entry name" value="GNAT"/>
    <property type="match status" value="1"/>
</dbReference>
<feature type="domain" description="N-acetyltransferase" evidence="1">
    <location>
        <begin position="13"/>
        <end position="173"/>
    </location>
</feature>
<sequence length="174" mass="19589">MTDSIAIVDTRRLRIREFRPTDIGALSEILADAEVMRFSLHGPYSTEKTRDFIAANRACQAERNFAMWALEDKARRVLLGFCGLGPTELNGREEIELGYRLARRAWSAGLATEAASAALRYGFEQCGLDSIMAIVDIDHRASARVAQKIGMSHEAQSRHHHSNIDIYRRQNSLK</sequence>
<evidence type="ECO:0000313" key="3">
    <source>
        <dbReference type="Proteomes" id="UP001321526"/>
    </source>
</evidence>
<protein>
    <submittedName>
        <fullName evidence="2">N-acetyltransferase</fullName>
    </submittedName>
</protein>
<dbReference type="PANTHER" id="PTHR43792:SF1">
    <property type="entry name" value="N-ACETYLTRANSFERASE DOMAIN-CONTAINING PROTEIN"/>
    <property type="match status" value="1"/>
</dbReference>
<dbReference type="Pfam" id="PF13302">
    <property type="entry name" value="Acetyltransf_3"/>
    <property type="match status" value="1"/>
</dbReference>
<dbReference type="InterPro" id="IPR016181">
    <property type="entry name" value="Acyl_CoA_acyltransferase"/>
</dbReference>
<dbReference type="RefSeq" id="WP_110690781.1">
    <property type="nucleotide sequence ID" value="NZ_CP035631.1"/>
</dbReference>